<comment type="caution">
    <text evidence="3">The sequence shown here is derived from an EMBL/GenBank/DDBJ whole genome shotgun (WGS) entry which is preliminary data.</text>
</comment>
<keyword evidence="2" id="KW-0325">Glycoprotein</keyword>
<keyword evidence="1" id="KW-0732">Signal</keyword>
<proteinExistence type="predicted"/>
<accession>A0A8T0D232</accession>
<dbReference type="Pfam" id="PF17064">
    <property type="entry name" value="QVR"/>
    <property type="match status" value="1"/>
</dbReference>
<dbReference type="PANTHER" id="PTHR38332">
    <property type="entry name" value="PROTEIN CBG11604"/>
    <property type="match status" value="1"/>
</dbReference>
<name>A0A8T0D232_9TREM</name>
<protein>
    <recommendedName>
        <fullName evidence="5">Protein quiver</fullName>
    </recommendedName>
</protein>
<evidence type="ECO:0000256" key="1">
    <source>
        <dbReference type="ARBA" id="ARBA00022729"/>
    </source>
</evidence>
<dbReference type="GO" id="GO:0032222">
    <property type="term" value="P:regulation of synaptic transmission, cholinergic"/>
    <property type="evidence" value="ECO:0007669"/>
    <property type="project" value="InterPro"/>
</dbReference>
<evidence type="ECO:0000313" key="4">
    <source>
        <dbReference type="Proteomes" id="UP000699462"/>
    </source>
</evidence>
<organism evidence="3 4">
    <name type="scientific">Paragonimus westermani</name>
    <dbReference type="NCBI Taxonomy" id="34504"/>
    <lineage>
        <taxon>Eukaryota</taxon>
        <taxon>Metazoa</taxon>
        <taxon>Spiralia</taxon>
        <taxon>Lophotrochozoa</taxon>
        <taxon>Platyhelminthes</taxon>
        <taxon>Trematoda</taxon>
        <taxon>Digenea</taxon>
        <taxon>Plagiorchiida</taxon>
        <taxon>Troglotremata</taxon>
        <taxon>Troglotrematidae</taxon>
        <taxon>Paragonimus</taxon>
    </lineage>
</organism>
<evidence type="ECO:0000256" key="2">
    <source>
        <dbReference type="ARBA" id="ARBA00023180"/>
    </source>
</evidence>
<keyword evidence="4" id="KW-1185">Reference proteome</keyword>
<evidence type="ECO:0000313" key="3">
    <source>
        <dbReference type="EMBL" id="KAF8561024.1"/>
    </source>
</evidence>
<dbReference type="EMBL" id="JTDF01022053">
    <property type="protein sequence ID" value="KAF8561024.1"/>
    <property type="molecule type" value="Genomic_DNA"/>
</dbReference>
<dbReference type="OrthoDB" id="75169at2759"/>
<dbReference type="GO" id="GO:0030431">
    <property type="term" value="P:sleep"/>
    <property type="evidence" value="ECO:0007669"/>
    <property type="project" value="InterPro"/>
</dbReference>
<dbReference type="AlphaFoldDB" id="A0A8T0D232"/>
<dbReference type="PANTHER" id="PTHR38332:SF2">
    <property type="entry name" value="PROTEIN QUIVER"/>
    <property type="match status" value="1"/>
</dbReference>
<evidence type="ECO:0008006" key="5">
    <source>
        <dbReference type="Google" id="ProtNLM"/>
    </source>
</evidence>
<sequence>MHIVVPSLLASEVDIIVGHTCGKRRDRHQQHFIEHMIAPHPWNSPNALSMKQPSVLPLICLIGLIRIKQVLSISCYSCVSINGSYRECEDPMSASVPVYRSCKQSVKDHDGLFYAHFCTKIKGTNQKDGSTLVLRLCSMERLADVATHCGQFNLDEQLYTGCIATCNRDWCNTGTKLSGPMFILCLSILCVVHRMFFLPVSTIVGF</sequence>
<reference evidence="3 4" key="1">
    <citation type="submission" date="2019-07" db="EMBL/GenBank/DDBJ databases">
        <title>Annotation for the trematode Paragonimus westermani.</title>
        <authorList>
            <person name="Choi Y.-J."/>
        </authorList>
    </citation>
    <scope>NUCLEOTIDE SEQUENCE [LARGE SCALE GENOMIC DNA]</scope>
    <source>
        <strain evidence="3">180907_Pwestermani</strain>
    </source>
</reference>
<gene>
    <name evidence="3" type="ORF">P879_10961</name>
</gene>
<dbReference type="Proteomes" id="UP000699462">
    <property type="component" value="Unassembled WGS sequence"/>
</dbReference>
<dbReference type="InterPro" id="IPR031424">
    <property type="entry name" value="QVR-like"/>
</dbReference>